<name>A0A0E9W987_ANGAN</name>
<accession>A0A0E9W987</accession>
<reference evidence="2" key="1">
    <citation type="submission" date="2014-11" db="EMBL/GenBank/DDBJ databases">
        <authorList>
            <person name="Amaro Gonzalez C."/>
        </authorList>
    </citation>
    <scope>NUCLEOTIDE SEQUENCE</scope>
</reference>
<organism evidence="2">
    <name type="scientific">Anguilla anguilla</name>
    <name type="common">European freshwater eel</name>
    <name type="synonym">Muraena anguilla</name>
    <dbReference type="NCBI Taxonomy" id="7936"/>
    <lineage>
        <taxon>Eukaryota</taxon>
        <taxon>Metazoa</taxon>
        <taxon>Chordata</taxon>
        <taxon>Craniata</taxon>
        <taxon>Vertebrata</taxon>
        <taxon>Euteleostomi</taxon>
        <taxon>Actinopterygii</taxon>
        <taxon>Neopterygii</taxon>
        <taxon>Teleostei</taxon>
        <taxon>Anguilliformes</taxon>
        <taxon>Anguillidae</taxon>
        <taxon>Anguilla</taxon>
    </lineage>
</organism>
<protein>
    <submittedName>
        <fullName evidence="2">Uncharacterized protein</fullName>
    </submittedName>
</protein>
<evidence type="ECO:0000313" key="2">
    <source>
        <dbReference type="EMBL" id="JAH86949.1"/>
    </source>
</evidence>
<dbReference type="AlphaFoldDB" id="A0A0E9W987"/>
<feature type="compositionally biased region" description="Basic and acidic residues" evidence="1">
    <location>
        <begin position="1"/>
        <end position="13"/>
    </location>
</feature>
<evidence type="ECO:0000256" key="1">
    <source>
        <dbReference type="SAM" id="MobiDB-lite"/>
    </source>
</evidence>
<feature type="region of interest" description="Disordered" evidence="1">
    <location>
        <begin position="1"/>
        <end position="25"/>
    </location>
</feature>
<proteinExistence type="predicted"/>
<dbReference type="EMBL" id="GBXM01021628">
    <property type="protein sequence ID" value="JAH86949.1"/>
    <property type="molecule type" value="Transcribed_RNA"/>
</dbReference>
<reference evidence="2" key="2">
    <citation type="journal article" date="2015" name="Fish Shellfish Immunol.">
        <title>Early steps in the European eel (Anguilla anguilla)-Vibrio vulnificus interaction in the gills: Role of the RtxA13 toxin.</title>
        <authorList>
            <person name="Callol A."/>
            <person name="Pajuelo D."/>
            <person name="Ebbesson L."/>
            <person name="Teles M."/>
            <person name="MacKenzie S."/>
            <person name="Amaro C."/>
        </authorList>
    </citation>
    <scope>NUCLEOTIDE SEQUENCE</scope>
</reference>
<sequence length="39" mass="4534">MKTKTHENNEINKRFKAANHSEGGPSSFWLVLNRFYHGS</sequence>